<evidence type="ECO:0000313" key="8">
    <source>
        <dbReference type="EMBL" id="MCX2980312.1"/>
    </source>
</evidence>
<dbReference type="EC" id="1.1.99.14" evidence="6"/>
<dbReference type="PIRSF" id="PIRSF000139">
    <property type="entry name" value="Glc_ox_4Fe-4S"/>
    <property type="match status" value="1"/>
</dbReference>
<comment type="caution">
    <text evidence="8">The sequence shown here is derived from an EMBL/GenBank/DDBJ whole genome shotgun (WGS) entry which is preliminary data.</text>
</comment>
<dbReference type="RefSeq" id="WP_279244289.1">
    <property type="nucleotide sequence ID" value="NZ_SHNN01000001.1"/>
</dbReference>
<dbReference type="NCBIfam" id="NF008434">
    <property type="entry name" value="PRK11274.1"/>
    <property type="match status" value="1"/>
</dbReference>
<organism evidence="8 9">
    <name type="scientific">Candidatus Litorirhabdus singularis</name>
    <dbReference type="NCBI Taxonomy" id="2518993"/>
    <lineage>
        <taxon>Bacteria</taxon>
        <taxon>Pseudomonadati</taxon>
        <taxon>Pseudomonadota</taxon>
        <taxon>Gammaproteobacteria</taxon>
        <taxon>Cellvibrionales</taxon>
        <taxon>Halieaceae</taxon>
        <taxon>Candidatus Litorirhabdus</taxon>
    </lineage>
</organism>
<comment type="catalytic activity">
    <reaction evidence="6">
        <text>(R)-lactate + A = pyruvate + AH2</text>
        <dbReference type="Rhea" id="RHEA:15089"/>
        <dbReference type="ChEBI" id="CHEBI:13193"/>
        <dbReference type="ChEBI" id="CHEBI:15361"/>
        <dbReference type="ChEBI" id="CHEBI:16004"/>
        <dbReference type="ChEBI" id="CHEBI:17499"/>
    </reaction>
</comment>
<keyword evidence="4 6" id="KW-0408">Iron</keyword>
<dbReference type="InterPro" id="IPR017900">
    <property type="entry name" value="4Fe4S_Fe_S_CS"/>
</dbReference>
<proteinExistence type="predicted"/>
<reference evidence="8" key="1">
    <citation type="submission" date="2019-02" db="EMBL/GenBank/DDBJ databases">
        <authorList>
            <person name="Li S.-H."/>
        </authorList>
    </citation>
    <scope>NUCLEOTIDE SEQUENCE</scope>
    <source>
        <strain evidence="8">IMCC14734</strain>
    </source>
</reference>
<keyword evidence="6" id="KW-0249">Electron transport</keyword>
<dbReference type="SUPFAM" id="SSF54862">
    <property type="entry name" value="4Fe-4S ferredoxins"/>
    <property type="match status" value="1"/>
</dbReference>
<dbReference type="PANTHER" id="PTHR32479">
    <property type="entry name" value="GLYCOLATE OXIDASE IRON-SULFUR SUBUNIT"/>
    <property type="match status" value="1"/>
</dbReference>
<keyword evidence="9" id="KW-1185">Reference proteome</keyword>
<dbReference type="EMBL" id="SHNN01000001">
    <property type="protein sequence ID" value="MCX2980312.1"/>
    <property type="molecule type" value="Genomic_DNA"/>
</dbReference>
<dbReference type="InterPro" id="IPR009051">
    <property type="entry name" value="Helical_ferredxn"/>
</dbReference>
<dbReference type="GO" id="GO:0019154">
    <property type="term" value="F:glycolate dehydrogenase activity"/>
    <property type="evidence" value="ECO:0007669"/>
    <property type="project" value="UniProtKB-EC"/>
</dbReference>
<feature type="domain" description="4Fe-4S ferredoxin-type" evidence="7">
    <location>
        <begin position="65"/>
        <end position="95"/>
    </location>
</feature>
<accession>A0ABT3TFW9</accession>
<name>A0ABT3TFW9_9GAMM</name>
<protein>
    <recommendedName>
        <fullName evidence="6">Glycolate oxidase iron-sulfur subunit</fullName>
        <ecNumber evidence="6">1.1.99.14</ecNumber>
    </recommendedName>
</protein>
<evidence type="ECO:0000256" key="2">
    <source>
        <dbReference type="ARBA" id="ARBA00022723"/>
    </source>
</evidence>
<evidence type="ECO:0000256" key="3">
    <source>
        <dbReference type="ARBA" id="ARBA00022737"/>
    </source>
</evidence>
<dbReference type="Pfam" id="PF02754">
    <property type="entry name" value="CCG"/>
    <property type="match status" value="2"/>
</dbReference>
<evidence type="ECO:0000256" key="6">
    <source>
        <dbReference type="PIRNR" id="PIRNR000139"/>
    </source>
</evidence>
<dbReference type="Gene3D" id="1.10.1060.10">
    <property type="entry name" value="Alpha-helical ferredoxin"/>
    <property type="match status" value="1"/>
</dbReference>
<comment type="function">
    <text evidence="6">Component of a complex that catalyzes the oxidation of glycolate to glyoxylate.</text>
</comment>
<keyword evidence="6" id="KW-0813">Transport</keyword>
<dbReference type="PANTHER" id="PTHR32479:SF17">
    <property type="entry name" value="GLYCOLATE OXIDASE IRON-SULFUR SUBUNIT"/>
    <property type="match status" value="1"/>
</dbReference>
<evidence type="ECO:0000313" key="9">
    <source>
        <dbReference type="Proteomes" id="UP001143362"/>
    </source>
</evidence>
<comment type="catalytic activity">
    <reaction evidence="6">
        <text>glycolate + A = glyoxylate + AH2</text>
        <dbReference type="Rhea" id="RHEA:21264"/>
        <dbReference type="ChEBI" id="CHEBI:13193"/>
        <dbReference type="ChEBI" id="CHEBI:17499"/>
        <dbReference type="ChEBI" id="CHEBI:29805"/>
        <dbReference type="ChEBI" id="CHEBI:36655"/>
        <dbReference type="EC" id="1.1.99.14"/>
    </reaction>
</comment>
<keyword evidence="2 6" id="KW-0479">Metal-binding</keyword>
<keyword evidence="3" id="KW-0677">Repeat</keyword>
<dbReference type="InterPro" id="IPR004017">
    <property type="entry name" value="Cys_rich_dom"/>
</dbReference>
<dbReference type="InterPro" id="IPR017896">
    <property type="entry name" value="4Fe4S_Fe-S-bd"/>
</dbReference>
<comment type="cofactor">
    <cofactor evidence="6">
        <name>[4Fe-4S] cluster</name>
        <dbReference type="ChEBI" id="CHEBI:49883"/>
    </cofactor>
    <text evidence="6">Binds 2 [4Fe-4S] clusters.</text>
</comment>
<dbReference type="InterPro" id="IPR012257">
    <property type="entry name" value="Glc_ox_4Fe-4S"/>
</dbReference>
<keyword evidence="1 6" id="KW-0004">4Fe-4S</keyword>
<dbReference type="PROSITE" id="PS51379">
    <property type="entry name" value="4FE4S_FER_2"/>
    <property type="match status" value="2"/>
</dbReference>
<evidence type="ECO:0000256" key="4">
    <source>
        <dbReference type="ARBA" id="ARBA00023004"/>
    </source>
</evidence>
<evidence type="ECO:0000259" key="7">
    <source>
        <dbReference type="PROSITE" id="PS51379"/>
    </source>
</evidence>
<dbReference type="Proteomes" id="UP001143362">
    <property type="component" value="Unassembled WGS sequence"/>
</dbReference>
<keyword evidence="5 6" id="KW-0411">Iron-sulfur</keyword>
<dbReference type="PROSITE" id="PS00198">
    <property type="entry name" value="4FE4S_FER_1"/>
    <property type="match status" value="1"/>
</dbReference>
<evidence type="ECO:0000256" key="1">
    <source>
        <dbReference type="ARBA" id="ARBA00022485"/>
    </source>
</evidence>
<dbReference type="Pfam" id="PF13183">
    <property type="entry name" value="Fer4_8"/>
    <property type="match status" value="1"/>
</dbReference>
<keyword evidence="8" id="KW-0560">Oxidoreductase</keyword>
<feature type="domain" description="4Fe-4S ferredoxin-type" evidence="7">
    <location>
        <begin position="16"/>
        <end position="45"/>
    </location>
</feature>
<sequence length="419" mass="45146">MKTSIPATLLDTAQGQEAESILRACVHCGFCLATCPTYQVEGNELDSPRGRIYLIKNMLEGEPVTAVTRNHLDRCLTCQACETTCPSDVNYHRLLAIGRSTVSNLVPRPLWQQWLRSALVRGFAQRRMVALLLKMGRPLAGLSPAALRAYLQPQRAKISPPAVVAGSRSVILVQGCVQPGLSPTTNAATSWVLAQLGIGTLTVATEVCCGALAAHLDAEERAAQQARANIDAWWPHLDAGAEAIVMTATGCSNQVIDYGRLLADDPEYAERAAAVTEKVRDVAQILLAEDLSALAVTNAPRISWHCPCTGQHGQSLDAPVKTVLQRLGFAVPVVRDSHLCCGSAGTYSLLQPKMAKELRQRKLLNLESSDPEQIVTANIGCQVHLAGGTNTPVVHWIELLARSLQTTIQAPVNSERNHV</sequence>
<gene>
    <name evidence="8" type="primary">glcF</name>
    <name evidence="8" type="ORF">EYC98_05440</name>
</gene>
<evidence type="ECO:0000256" key="5">
    <source>
        <dbReference type="ARBA" id="ARBA00023014"/>
    </source>
</evidence>